<dbReference type="Pfam" id="PF00135">
    <property type="entry name" value="COesterase"/>
    <property type="match status" value="2"/>
</dbReference>
<keyword evidence="3" id="KW-1185">Reference proteome</keyword>
<dbReference type="AlphaFoldDB" id="A0AAP9EB38"/>
<organism evidence="2 3">
    <name type="scientific">Leuconostoc lactis</name>
    <dbReference type="NCBI Taxonomy" id="1246"/>
    <lineage>
        <taxon>Bacteria</taxon>
        <taxon>Bacillati</taxon>
        <taxon>Bacillota</taxon>
        <taxon>Bacilli</taxon>
        <taxon>Lactobacillales</taxon>
        <taxon>Lactobacillaceae</taxon>
        <taxon>Leuconostoc</taxon>
    </lineage>
</organism>
<protein>
    <submittedName>
        <fullName evidence="2">Carboxylesterase/lipase family protein</fullName>
    </submittedName>
</protein>
<gene>
    <name evidence="2" type="ORF">FGL83_01895</name>
</gene>
<dbReference type="PANTHER" id="PTHR11559">
    <property type="entry name" value="CARBOXYLESTERASE"/>
    <property type="match status" value="1"/>
</dbReference>
<dbReference type="GeneID" id="66530929"/>
<dbReference type="InterPro" id="IPR002018">
    <property type="entry name" value="CarbesteraseB"/>
</dbReference>
<name>A0AAP9EB38_LEULA</name>
<dbReference type="Proteomes" id="UP000321298">
    <property type="component" value="Chromosome"/>
</dbReference>
<reference evidence="2 3" key="1">
    <citation type="submission" date="2019-06" db="EMBL/GenBank/DDBJ databases">
        <title>Genome analyses of bacteria isolated from kimchi.</title>
        <authorList>
            <person name="Lee S."/>
            <person name="Ahn S."/>
            <person name="Roh S."/>
        </authorList>
    </citation>
    <scope>NUCLEOTIDE SEQUENCE [LARGE SCALE GENOMIC DNA]</scope>
    <source>
        <strain evidence="2 3">CBA3625</strain>
    </source>
</reference>
<evidence type="ECO:0000313" key="2">
    <source>
        <dbReference type="EMBL" id="QEA43532.1"/>
    </source>
</evidence>
<evidence type="ECO:0000313" key="3">
    <source>
        <dbReference type="Proteomes" id="UP000321298"/>
    </source>
</evidence>
<feature type="domain" description="Carboxylesterase type B" evidence="1">
    <location>
        <begin position="4"/>
        <end position="317"/>
    </location>
</feature>
<evidence type="ECO:0000259" key="1">
    <source>
        <dbReference type="Pfam" id="PF00135"/>
    </source>
</evidence>
<accession>A0AAP9EB38</accession>
<dbReference type="InterPro" id="IPR050309">
    <property type="entry name" value="Type-B_Carboxylest/Lipase"/>
</dbReference>
<dbReference type="SUPFAM" id="SSF53474">
    <property type="entry name" value="alpha/beta-Hydrolases"/>
    <property type="match status" value="1"/>
</dbReference>
<dbReference type="InterPro" id="IPR029058">
    <property type="entry name" value="AB_hydrolase_fold"/>
</dbReference>
<dbReference type="RefSeq" id="WP_147000753.1">
    <property type="nucleotide sequence ID" value="NZ_CP042387.1"/>
</dbReference>
<dbReference type="Gene3D" id="3.40.50.1820">
    <property type="entry name" value="alpha/beta hydrolase"/>
    <property type="match status" value="1"/>
</dbReference>
<proteinExistence type="predicted"/>
<sequence>MTDELVVQVAQGQLLGKKEGQTHAFYDIPYGQFAGRFKYVAAPNTWGGTRLATKPGPIFNQDINRLGPVMGSKPEEKNQSEDAFRLNVWTTGSQTKKPVLFWIHGGGFLTGGGALPWYNGQSLAENGDIVVVTVNYRLGALGHLYQPGVADDNLALHDLITALTWVKDNIAVFGGDPDQITVAGQSVGAWYTLALFASPLARDMIHRIGLLSFPGAAEPLTKDKAAMLTAILLAQLGLDDPAELTQVPVEKIVTAQGAVALEMQKRTGDPVPTGFYPYIDGHIITGSIMQGALDRANAQTQLFAGTTTNETTAFFQQPAVKKQANYFEMIQKTTADIFQIPTQTLVAGFAAQQAPSYLYDMAFAAKYPMMLACHCIDLPFIFNNFAQWDNAPMLADVDTSKAYPLAEHMQAYFTQFVKTGNPNQEDQLDWPQFAANHPAKIVFNQVITVEK</sequence>
<dbReference type="EMBL" id="CP042387">
    <property type="protein sequence ID" value="QEA43532.1"/>
    <property type="molecule type" value="Genomic_DNA"/>
</dbReference>
<feature type="domain" description="Carboxylesterase type B" evidence="1">
    <location>
        <begin position="322"/>
        <end position="438"/>
    </location>
</feature>